<sequence length="305" mass="35251">MNKEKINIALINSTLIEADDLQSFEEVLEEYPYFQSIRTLHLKCLYQNKSERYNTNLKKTAAHTLDRDILFEFITSDSFINYPISIENDAIEKESDITLPIPEEENIESQNTSVAVEKDAILSTETEQKTGDDNEDLSPSETQTTDLPIEVEKAGQTKVEQLEDKLEIGKPLTITENEKYSYEEWLKISSFPPIDREKESILTENEKKLEEERRKKLTLIDRFIETNPKIVPTKKATISPANIETSVQENTSLMTETLAKIYLEQKKYQKAIQAYEILILKYPEKSSFFADQILDIKALQQHNSL</sequence>
<name>A0A6I3LJT1_9FLAO</name>
<organism evidence="2 3">
    <name type="scientific">Myroides albus</name>
    <dbReference type="NCBI Taxonomy" id="2562892"/>
    <lineage>
        <taxon>Bacteria</taxon>
        <taxon>Pseudomonadati</taxon>
        <taxon>Bacteroidota</taxon>
        <taxon>Flavobacteriia</taxon>
        <taxon>Flavobacteriales</taxon>
        <taxon>Flavobacteriaceae</taxon>
        <taxon>Myroides</taxon>
    </lineage>
</organism>
<keyword evidence="3" id="KW-1185">Reference proteome</keyword>
<evidence type="ECO:0000313" key="3">
    <source>
        <dbReference type="Proteomes" id="UP000438760"/>
    </source>
</evidence>
<dbReference type="RefSeq" id="WP_155092128.1">
    <property type="nucleotide sequence ID" value="NZ_CP102754.1"/>
</dbReference>
<dbReference type="OrthoDB" id="594666at2"/>
<gene>
    <name evidence="2" type="ORF">GJV76_08130</name>
</gene>
<reference evidence="2 3" key="1">
    <citation type="submission" date="2019-11" db="EMBL/GenBank/DDBJ databases">
        <title>Genome of Strain BIT-d1.</title>
        <authorList>
            <person name="Yang Y."/>
        </authorList>
    </citation>
    <scope>NUCLEOTIDE SEQUENCE [LARGE SCALE GENOMIC DNA]</scope>
    <source>
        <strain evidence="2 3">BIT-d1</strain>
    </source>
</reference>
<proteinExistence type="predicted"/>
<comment type="caution">
    <text evidence="2">The sequence shown here is derived from an EMBL/GenBank/DDBJ whole genome shotgun (WGS) entry which is preliminary data.</text>
</comment>
<dbReference type="AlphaFoldDB" id="A0A6I3LJT1"/>
<dbReference type="EMBL" id="WMJX01000013">
    <property type="protein sequence ID" value="MTG98097.1"/>
    <property type="molecule type" value="Genomic_DNA"/>
</dbReference>
<protein>
    <recommendedName>
        <fullName evidence="4">Tetratricopeptide repeat protein</fullName>
    </recommendedName>
</protein>
<dbReference type="Proteomes" id="UP000438760">
    <property type="component" value="Unassembled WGS sequence"/>
</dbReference>
<feature type="region of interest" description="Disordered" evidence="1">
    <location>
        <begin position="125"/>
        <end position="146"/>
    </location>
</feature>
<evidence type="ECO:0008006" key="4">
    <source>
        <dbReference type="Google" id="ProtNLM"/>
    </source>
</evidence>
<evidence type="ECO:0000256" key="1">
    <source>
        <dbReference type="SAM" id="MobiDB-lite"/>
    </source>
</evidence>
<accession>A0A6I3LJT1</accession>
<evidence type="ECO:0000313" key="2">
    <source>
        <dbReference type="EMBL" id="MTG98097.1"/>
    </source>
</evidence>